<keyword evidence="4" id="KW-0413">Isomerase</keyword>
<dbReference type="SUPFAM" id="SSF54637">
    <property type="entry name" value="Thioesterase/thiol ester dehydrase-isomerase"/>
    <property type="match status" value="1"/>
</dbReference>
<sequence length="161" mass="18511">MSSELGLDLASKRLRKRSDYQFHLDYRTRWQDNDMYSHLNNPIYGVLIDSIVNEYLFTHCDYKTSSSYPRLALVANSYCDYFGELSYPGVLNIGLRVVKLGKNSVTYECGFFAEGEEKVKAVGGFVQIWVRKTDKRPPDEGLDPVVRRGLERLMGEGKPRL</sequence>
<name>A0A6A7BT55_9PEZI</name>
<feature type="domain" description="Thioesterase" evidence="3">
    <location>
        <begin position="37"/>
        <end position="119"/>
    </location>
</feature>
<dbReference type="Pfam" id="PF03061">
    <property type="entry name" value="4HBT"/>
    <property type="match status" value="1"/>
</dbReference>
<keyword evidence="2" id="KW-0378">Hydrolase</keyword>
<dbReference type="EMBL" id="MU006010">
    <property type="protein sequence ID" value="KAF2858431.1"/>
    <property type="molecule type" value="Genomic_DNA"/>
</dbReference>
<dbReference type="GO" id="GO:0047617">
    <property type="term" value="F:fatty acyl-CoA hydrolase activity"/>
    <property type="evidence" value="ECO:0007669"/>
    <property type="project" value="TreeGrafter"/>
</dbReference>
<dbReference type="InterPro" id="IPR006683">
    <property type="entry name" value="Thioestr_dom"/>
</dbReference>
<dbReference type="PANTHER" id="PTHR31793:SF27">
    <property type="entry name" value="NOVEL THIOESTERASE SUPERFAMILY DOMAIN AND SAPOSIN A-TYPE DOMAIN CONTAINING PROTEIN (0610012H03RIK)"/>
    <property type="match status" value="1"/>
</dbReference>
<accession>A0A6A7BT55</accession>
<dbReference type="CDD" id="cd00586">
    <property type="entry name" value="4HBT"/>
    <property type="match status" value="1"/>
</dbReference>
<comment type="similarity">
    <text evidence="1">Belongs to the 4-hydroxybenzoyl-CoA thioesterase family.</text>
</comment>
<keyword evidence="5" id="KW-1185">Reference proteome</keyword>
<dbReference type="AlphaFoldDB" id="A0A6A7BT55"/>
<reference evidence="4" key="1">
    <citation type="journal article" date="2020" name="Stud. Mycol.">
        <title>101 Dothideomycetes genomes: a test case for predicting lifestyles and emergence of pathogens.</title>
        <authorList>
            <person name="Haridas S."/>
            <person name="Albert R."/>
            <person name="Binder M."/>
            <person name="Bloem J."/>
            <person name="Labutti K."/>
            <person name="Salamov A."/>
            <person name="Andreopoulos B."/>
            <person name="Baker S."/>
            <person name="Barry K."/>
            <person name="Bills G."/>
            <person name="Bluhm B."/>
            <person name="Cannon C."/>
            <person name="Castanera R."/>
            <person name="Culley D."/>
            <person name="Daum C."/>
            <person name="Ezra D."/>
            <person name="Gonzalez J."/>
            <person name="Henrissat B."/>
            <person name="Kuo A."/>
            <person name="Liang C."/>
            <person name="Lipzen A."/>
            <person name="Lutzoni F."/>
            <person name="Magnuson J."/>
            <person name="Mondo S."/>
            <person name="Nolan M."/>
            <person name="Ohm R."/>
            <person name="Pangilinan J."/>
            <person name="Park H.-J."/>
            <person name="Ramirez L."/>
            <person name="Alfaro M."/>
            <person name="Sun H."/>
            <person name="Tritt A."/>
            <person name="Yoshinaga Y."/>
            <person name="Zwiers L.-H."/>
            <person name="Turgeon B."/>
            <person name="Goodwin S."/>
            <person name="Spatafora J."/>
            <person name="Crous P."/>
            <person name="Grigoriev I."/>
        </authorList>
    </citation>
    <scope>NUCLEOTIDE SEQUENCE</scope>
    <source>
        <strain evidence="4">CBS 480.64</strain>
    </source>
</reference>
<evidence type="ECO:0000256" key="1">
    <source>
        <dbReference type="ARBA" id="ARBA00005953"/>
    </source>
</evidence>
<dbReference type="InterPro" id="IPR050563">
    <property type="entry name" value="4-hydroxybenzoyl-CoA_TE"/>
</dbReference>
<evidence type="ECO:0000313" key="4">
    <source>
        <dbReference type="EMBL" id="KAF2858431.1"/>
    </source>
</evidence>
<organism evidence="4 5">
    <name type="scientific">Piedraia hortae CBS 480.64</name>
    <dbReference type="NCBI Taxonomy" id="1314780"/>
    <lineage>
        <taxon>Eukaryota</taxon>
        <taxon>Fungi</taxon>
        <taxon>Dikarya</taxon>
        <taxon>Ascomycota</taxon>
        <taxon>Pezizomycotina</taxon>
        <taxon>Dothideomycetes</taxon>
        <taxon>Dothideomycetidae</taxon>
        <taxon>Capnodiales</taxon>
        <taxon>Piedraiaceae</taxon>
        <taxon>Piedraia</taxon>
    </lineage>
</organism>
<dbReference type="InterPro" id="IPR029069">
    <property type="entry name" value="HotDog_dom_sf"/>
</dbReference>
<evidence type="ECO:0000259" key="3">
    <source>
        <dbReference type="Pfam" id="PF03061"/>
    </source>
</evidence>
<dbReference type="OrthoDB" id="2420454at2759"/>
<gene>
    <name evidence="4" type="ORF">K470DRAFT_251367</name>
</gene>
<dbReference type="Proteomes" id="UP000799421">
    <property type="component" value="Unassembled WGS sequence"/>
</dbReference>
<evidence type="ECO:0000256" key="2">
    <source>
        <dbReference type="ARBA" id="ARBA00022801"/>
    </source>
</evidence>
<dbReference type="PANTHER" id="PTHR31793">
    <property type="entry name" value="4-HYDROXYBENZOYL-COA THIOESTERASE FAMILY MEMBER"/>
    <property type="match status" value="1"/>
</dbReference>
<evidence type="ECO:0000313" key="5">
    <source>
        <dbReference type="Proteomes" id="UP000799421"/>
    </source>
</evidence>
<proteinExistence type="inferred from homology"/>
<dbReference type="Gene3D" id="3.10.129.10">
    <property type="entry name" value="Hotdog Thioesterase"/>
    <property type="match status" value="1"/>
</dbReference>
<dbReference type="GO" id="GO:0016853">
    <property type="term" value="F:isomerase activity"/>
    <property type="evidence" value="ECO:0007669"/>
    <property type="project" value="UniProtKB-KW"/>
</dbReference>
<protein>
    <submittedName>
        <fullName evidence="4">Thioesterase/thiol ester dehydrase-isomerase</fullName>
    </submittedName>
</protein>